<comment type="caution">
    <text evidence="2">The sequence shown here is derived from an EMBL/GenBank/DDBJ whole genome shotgun (WGS) entry which is preliminary data.</text>
</comment>
<feature type="region of interest" description="Disordered" evidence="1">
    <location>
        <begin position="23"/>
        <end position="42"/>
    </location>
</feature>
<evidence type="ECO:0000313" key="2">
    <source>
        <dbReference type="EMBL" id="RDX91135.1"/>
    </source>
</evidence>
<dbReference type="OrthoDB" id="1436187at2759"/>
<proteinExistence type="predicted"/>
<evidence type="ECO:0000313" key="3">
    <source>
        <dbReference type="Proteomes" id="UP000257109"/>
    </source>
</evidence>
<accession>A0A371GKP9</accession>
<evidence type="ECO:0000256" key="1">
    <source>
        <dbReference type="SAM" id="MobiDB-lite"/>
    </source>
</evidence>
<dbReference type="EMBL" id="QJKJ01005194">
    <property type="protein sequence ID" value="RDX91135.1"/>
    <property type="molecule type" value="Genomic_DNA"/>
</dbReference>
<dbReference type="AlphaFoldDB" id="A0A371GKP9"/>
<keyword evidence="3" id="KW-1185">Reference proteome</keyword>
<dbReference type="AntiFam" id="ANF00038">
    <property type="entry name" value="Overlaps SRP RNA, same strand"/>
</dbReference>
<feature type="non-terminal residue" evidence="2">
    <location>
        <position position="1"/>
    </location>
</feature>
<sequence length="83" mass="9270">MCHTARPLAVLRDYHEGRVLREAGFTEQRSPPTPNSGRITGCSIHNPQTARVAISIKKLVINIQSSTIYFDALNIYHPFSHPA</sequence>
<name>A0A371GKP9_MUCPR</name>
<reference evidence="2" key="1">
    <citation type="submission" date="2018-05" db="EMBL/GenBank/DDBJ databases">
        <title>Draft genome of Mucuna pruriens seed.</title>
        <authorList>
            <person name="Nnadi N.E."/>
            <person name="Vos R."/>
            <person name="Hasami M.H."/>
            <person name="Devisetty U.K."/>
            <person name="Aguiy J.C."/>
        </authorList>
    </citation>
    <scope>NUCLEOTIDE SEQUENCE [LARGE SCALE GENOMIC DNA]</scope>
    <source>
        <strain evidence="2">JCA_2017</strain>
    </source>
</reference>
<dbReference type="Proteomes" id="UP000257109">
    <property type="component" value="Unassembled WGS sequence"/>
</dbReference>
<gene>
    <name evidence="2" type="ORF">CR513_26924</name>
</gene>
<feature type="compositionally biased region" description="Polar residues" evidence="1">
    <location>
        <begin position="27"/>
        <end position="42"/>
    </location>
</feature>
<organism evidence="2 3">
    <name type="scientific">Mucuna pruriens</name>
    <name type="common">Velvet bean</name>
    <name type="synonym">Dolichos pruriens</name>
    <dbReference type="NCBI Taxonomy" id="157652"/>
    <lineage>
        <taxon>Eukaryota</taxon>
        <taxon>Viridiplantae</taxon>
        <taxon>Streptophyta</taxon>
        <taxon>Embryophyta</taxon>
        <taxon>Tracheophyta</taxon>
        <taxon>Spermatophyta</taxon>
        <taxon>Magnoliopsida</taxon>
        <taxon>eudicotyledons</taxon>
        <taxon>Gunneridae</taxon>
        <taxon>Pentapetalae</taxon>
        <taxon>rosids</taxon>
        <taxon>fabids</taxon>
        <taxon>Fabales</taxon>
        <taxon>Fabaceae</taxon>
        <taxon>Papilionoideae</taxon>
        <taxon>50 kb inversion clade</taxon>
        <taxon>NPAAA clade</taxon>
        <taxon>indigoferoid/millettioid clade</taxon>
        <taxon>Phaseoleae</taxon>
        <taxon>Mucuna</taxon>
    </lineage>
</organism>
<protein>
    <submittedName>
        <fullName evidence="2">Uncharacterized protein</fullName>
    </submittedName>
</protein>